<keyword evidence="2" id="KW-0732">Signal</keyword>
<dbReference type="OrthoDB" id="5397182at2"/>
<gene>
    <name evidence="3" type="ORF">DFR38_11020</name>
</gene>
<evidence type="ECO:0000313" key="4">
    <source>
        <dbReference type="Proteomes" id="UP000248395"/>
    </source>
</evidence>
<evidence type="ECO:0000313" key="3">
    <source>
        <dbReference type="EMBL" id="PXX45922.1"/>
    </source>
</evidence>
<feature type="compositionally biased region" description="Pro residues" evidence="1">
    <location>
        <begin position="190"/>
        <end position="201"/>
    </location>
</feature>
<evidence type="ECO:0000256" key="1">
    <source>
        <dbReference type="SAM" id="MobiDB-lite"/>
    </source>
</evidence>
<feature type="signal peptide" evidence="2">
    <location>
        <begin position="1"/>
        <end position="22"/>
    </location>
</feature>
<dbReference type="Proteomes" id="UP000248395">
    <property type="component" value="Unassembled WGS sequence"/>
</dbReference>
<feature type="compositionally biased region" description="Basic and acidic residues" evidence="1">
    <location>
        <begin position="212"/>
        <end position="227"/>
    </location>
</feature>
<dbReference type="AlphaFoldDB" id="A0A318JFY9"/>
<dbReference type="EMBL" id="QJKC01000010">
    <property type="protein sequence ID" value="PXX45922.1"/>
    <property type="molecule type" value="Genomic_DNA"/>
</dbReference>
<feature type="region of interest" description="Disordered" evidence="1">
    <location>
        <begin position="136"/>
        <end position="284"/>
    </location>
</feature>
<organism evidence="3 4">
    <name type="scientific">Aquitalea magnusonii</name>
    <dbReference type="NCBI Taxonomy" id="332411"/>
    <lineage>
        <taxon>Bacteria</taxon>
        <taxon>Pseudomonadati</taxon>
        <taxon>Pseudomonadota</taxon>
        <taxon>Betaproteobacteria</taxon>
        <taxon>Neisseriales</taxon>
        <taxon>Chromobacteriaceae</taxon>
        <taxon>Aquitalea</taxon>
    </lineage>
</organism>
<sequence>MRYILVGISLSLLLGPSTTLQAQTRLDISISSYPSLILIPGYPVYYDPAQQLNYFFYGGRYWVFHEDGWYYSSWYNGPWTPMAADRVPVFIWRIPLRYYHHRPAYFLGRNANAAPPWDQHWGAGWSRKYPDWQQWNRQSVPPASPLPDYQKQYGGNRYPHSLKQQSTLEHQQARQHGTDRHPPGLATPGAQPPSSPRPVPDPARHAAPAMPDNKHPMNADPPHRARSAEQPPHPARPADGHAESIRKPAGQAGAAAAPDKPEQTMHPQRPPTMDELRHRPGAEP</sequence>
<feature type="compositionally biased region" description="Basic and acidic residues" evidence="1">
    <location>
        <begin position="236"/>
        <end position="246"/>
    </location>
</feature>
<feature type="compositionally biased region" description="Basic and acidic residues" evidence="1">
    <location>
        <begin position="272"/>
        <end position="284"/>
    </location>
</feature>
<reference evidence="3 4" key="1">
    <citation type="submission" date="2018-05" db="EMBL/GenBank/DDBJ databases">
        <title>Genomic Encyclopedia of Type Strains, Phase IV (KMG-IV): sequencing the most valuable type-strain genomes for metagenomic binning, comparative biology and taxonomic classification.</title>
        <authorList>
            <person name="Goeker M."/>
        </authorList>
    </citation>
    <scope>NUCLEOTIDE SEQUENCE [LARGE SCALE GENOMIC DNA]</scope>
    <source>
        <strain evidence="3 4">DSM 25134</strain>
    </source>
</reference>
<evidence type="ECO:0000256" key="2">
    <source>
        <dbReference type="SAM" id="SignalP"/>
    </source>
</evidence>
<accession>A0A318JFY9</accession>
<comment type="caution">
    <text evidence="3">The sequence shown here is derived from an EMBL/GenBank/DDBJ whole genome shotgun (WGS) entry which is preliminary data.</text>
</comment>
<feature type="chain" id="PRO_5016333304" evidence="2">
    <location>
        <begin position="23"/>
        <end position="284"/>
    </location>
</feature>
<protein>
    <submittedName>
        <fullName evidence="3">Uncharacterized protein</fullName>
    </submittedName>
</protein>
<keyword evidence="4" id="KW-1185">Reference proteome</keyword>
<dbReference type="RefSeq" id="WP_059284470.1">
    <property type="nucleotide sequence ID" value="NZ_LNQU01000002.1"/>
</dbReference>
<name>A0A318JFY9_9NEIS</name>
<proteinExistence type="predicted"/>